<dbReference type="Proteomes" id="UP000019489">
    <property type="component" value="Unassembled WGS sequence"/>
</dbReference>
<reference evidence="2 3" key="1">
    <citation type="submission" date="2013-08" db="EMBL/GenBank/DDBJ databases">
        <title>Intrasporangium oryzae NRRL B-24470.</title>
        <authorList>
            <person name="Liu H."/>
            <person name="Wang G."/>
        </authorList>
    </citation>
    <scope>NUCLEOTIDE SEQUENCE [LARGE SCALE GENOMIC DNA]</scope>
    <source>
        <strain evidence="2 3">NRRL B-24470</strain>
    </source>
</reference>
<name>W9G663_9MICO</name>
<evidence type="ECO:0000313" key="3">
    <source>
        <dbReference type="Proteomes" id="UP000019489"/>
    </source>
</evidence>
<dbReference type="InterPro" id="IPR024344">
    <property type="entry name" value="MDMPI_metal-binding"/>
</dbReference>
<comment type="caution">
    <text evidence="2">The sequence shown here is derived from an EMBL/GenBank/DDBJ whole genome shotgun (WGS) entry which is preliminary data.</text>
</comment>
<dbReference type="OrthoDB" id="5118203at2"/>
<accession>W9G663</accession>
<dbReference type="Gene3D" id="3.30.1050.20">
    <property type="match status" value="1"/>
</dbReference>
<dbReference type="Gene3D" id="1.20.120.450">
    <property type="entry name" value="dinb family like domain"/>
    <property type="match status" value="1"/>
</dbReference>
<keyword evidence="3" id="KW-1185">Reference proteome</keyword>
<dbReference type="SUPFAM" id="SSF55718">
    <property type="entry name" value="SCP-like"/>
    <property type="match status" value="1"/>
</dbReference>
<dbReference type="AlphaFoldDB" id="W9G663"/>
<organism evidence="2 3">
    <name type="scientific">Intrasporangium oryzae NRRL B-24470</name>
    <dbReference type="NCBI Taxonomy" id="1386089"/>
    <lineage>
        <taxon>Bacteria</taxon>
        <taxon>Bacillati</taxon>
        <taxon>Actinomycetota</taxon>
        <taxon>Actinomycetes</taxon>
        <taxon>Micrococcales</taxon>
        <taxon>Intrasporangiaceae</taxon>
        <taxon>Intrasporangium</taxon>
    </lineage>
</organism>
<dbReference type="Pfam" id="PF11716">
    <property type="entry name" value="MDMPI_N"/>
    <property type="match status" value="1"/>
</dbReference>
<dbReference type="EMBL" id="AWSA01000048">
    <property type="protein sequence ID" value="EWT00293.1"/>
    <property type="molecule type" value="Genomic_DNA"/>
</dbReference>
<dbReference type="GO" id="GO:0046872">
    <property type="term" value="F:metal ion binding"/>
    <property type="evidence" value="ECO:0007669"/>
    <property type="project" value="InterPro"/>
</dbReference>
<dbReference type="eggNOG" id="ENOG5031RF6">
    <property type="taxonomic scope" value="Bacteria"/>
</dbReference>
<proteinExistence type="predicted"/>
<dbReference type="InterPro" id="IPR017517">
    <property type="entry name" value="Maleyloyr_isom"/>
</dbReference>
<evidence type="ECO:0000313" key="2">
    <source>
        <dbReference type="EMBL" id="EWT00293.1"/>
    </source>
</evidence>
<dbReference type="RefSeq" id="WP_034808730.1">
    <property type="nucleotide sequence ID" value="NZ_AWSA01000048.1"/>
</dbReference>
<keyword evidence="2" id="KW-0413">Isomerase</keyword>
<evidence type="ECO:0000259" key="1">
    <source>
        <dbReference type="Pfam" id="PF11716"/>
    </source>
</evidence>
<protein>
    <submittedName>
        <fullName evidence="2">Maleylpyruvate isomerase</fullName>
    </submittedName>
</protein>
<dbReference type="NCBIfam" id="TIGR03083">
    <property type="entry name" value="maleylpyruvate isomerase family mycothiol-dependent enzyme"/>
    <property type="match status" value="1"/>
</dbReference>
<dbReference type="SUPFAM" id="SSF109854">
    <property type="entry name" value="DinB/YfiT-like putative metalloenzymes"/>
    <property type="match status" value="1"/>
</dbReference>
<dbReference type="InterPro" id="IPR034660">
    <property type="entry name" value="DinB/YfiT-like"/>
</dbReference>
<dbReference type="GO" id="GO:0016853">
    <property type="term" value="F:isomerase activity"/>
    <property type="evidence" value="ECO:0007669"/>
    <property type="project" value="UniProtKB-KW"/>
</dbReference>
<dbReference type="InterPro" id="IPR036527">
    <property type="entry name" value="SCP2_sterol-bd_dom_sf"/>
</dbReference>
<sequence>MAPAPDLTRAWLEEGTALFLKAFESLDDEALAAPGTLPGWTGRHLVAHVAANADALANLARWARTGEETPMYASAAQRDADIEAGSRQPATQLRHWVASSAARLADSLDTLTAEQWTHEVRTAQGRTVPATEIPWLRSREVMVHAVDLGGAVTFADLPSAFDAALLDEITARRSAGAEGPAVALAPTDDERTWAVAGAGHPTTVRGPLAQLTAYLSGRPATGLLADGGAVPTLPRWL</sequence>
<feature type="domain" description="Mycothiol-dependent maleylpyruvate isomerase metal-binding" evidence="1">
    <location>
        <begin position="14"/>
        <end position="148"/>
    </location>
</feature>
<keyword evidence="2" id="KW-0670">Pyruvate</keyword>
<dbReference type="STRING" id="1386089.N865_16560"/>
<dbReference type="PATRIC" id="fig|1386089.3.peg.3505"/>
<gene>
    <name evidence="2" type="ORF">N865_16560</name>
</gene>